<sequence>MQISFLLLFMLINSSEQWLSIIQVSDISFATQQGLCHAKYGLSYRQIRFCQRNEALMPFIRFGTNLALEECKIQFKNRHWNCTLFKDNQLIGNILDSGCSNLLKI</sequence>
<evidence type="ECO:0000313" key="10">
    <source>
        <dbReference type="EMBL" id="CAF3953646.1"/>
    </source>
</evidence>
<evidence type="ECO:0000256" key="1">
    <source>
        <dbReference type="ARBA" id="ARBA00004498"/>
    </source>
</evidence>
<keyword evidence="9" id="KW-0732">Signal</keyword>
<evidence type="ECO:0000256" key="9">
    <source>
        <dbReference type="SAM" id="SignalP"/>
    </source>
</evidence>
<gene>
    <name evidence="10" type="ORF">SMN809_LOCUS9394</name>
</gene>
<dbReference type="InterPro" id="IPR005817">
    <property type="entry name" value="Wnt"/>
</dbReference>
<evidence type="ECO:0000256" key="4">
    <source>
        <dbReference type="ARBA" id="ARBA00022525"/>
    </source>
</evidence>
<comment type="subcellular location">
    <subcellularLocation>
        <location evidence="1 8">Secreted</location>
        <location evidence="1 8">Extracellular space</location>
        <location evidence="1 8">Extracellular matrix</location>
    </subcellularLocation>
</comment>
<feature type="signal peptide" evidence="9">
    <location>
        <begin position="1"/>
        <end position="17"/>
    </location>
</feature>
<evidence type="ECO:0000256" key="5">
    <source>
        <dbReference type="ARBA" id="ARBA00022530"/>
    </source>
</evidence>
<reference evidence="10" key="1">
    <citation type="submission" date="2021-02" db="EMBL/GenBank/DDBJ databases">
        <authorList>
            <person name="Nowell W R."/>
        </authorList>
    </citation>
    <scope>NUCLEOTIDE SEQUENCE</scope>
</reference>
<organism evidence="10 11">
    <name type="scientific">Rotaria magnacalcarata</name>
    <dbReference type="NCBI Taxonomy" id="392030"/>
    <lineage>
        <taxon>Eukaryota</taxon>
        <taxon>Metazoa</taxon>
        <taxon>Spiralia</taxon>
        <taxon>Gnathifera</taxon>
        <taxon>Rotifera</taxon>
        <taxon>Eurotatoria</taxon>
        <taxon>Bdelloidea</taxon>
        <taxon>Philodinida</taxon>
        <taxon>Philodinidae</taxon>
        <taxon>Rotaria</taxon>
    </lineage>
</organism>
<evidence type="ECO:0000256" key="2">
    <source>
        <dbReference type="ARBA" id="ARBA00005683"/>
    </source>
</evidence>
<keyword evidence="5" id="KW-0272">Extracellular matrix</keyword>
<keyword evidence="3 8" id="KW-0217">Developmental protein</keyword>
<protein>
    <recommendedName>
        <fullName evidence="8">Protein Wnt</fullName>
    </recommendedName>
</protein>
<dbReference type="Proteomes" id="UP000676336">
    <property type="component" value="Unassembled WGS sequence"/>
</dbReference>
<dbReference type="Pfam" id="PF00110">
    <property type="entry name" value="wnt"/>
    <property type="match status" value="1"/>
</dbReference>
<comment type="caution">
    <text evidence="10">The sequence shown here is derived from an EMBL/GenBank/DDBJ whole genome shotgun (WGS) entry which is preliminary data.</text>
</comment>
<dbReference type="AlphaFoldDB" id="A0A8S2MHM9"/>
<evidence type="ECO:0000256" key="8">
    <source>
        <dbReference type="RuleBase" id="RU003500"/>
    </source>
</evidence>
<feature type="chain" id="PRO_5035801877" description="Protein Wnt" evidence="9">
    <location>
        <begin position="18"/>
        <end position="105"/>
    </location>
</feature>
<accession>A0A8S2MHM9</accession>
<dbReference type="EMBL" id="CAJOBI010003026">
    <property type="protein sequence ID" value="CAF3953646.1"/>
    <property type="molecule type" value="Genomic_DNA"/>
</dbReference>
<evidence type="ECO:0000256" key="6">
    <source>
        <dbReference type="ARBA" id="ARBA00022687"/>
    </source>
</evidence>
<evidence type="ECO:0000256" key="7">
    <source>
        <dbReference type="ARBA" id="ARBA00023157"/>
    </source>
</evidence>
<keyword evidence="6 8" id="KW-0879">Wnt signaling pathway</keyword>
<evidence type="ECO:0000313" key="11">
    <source>
        <dbReference type="Proteomes" id="UP000676336"/>
    </source>
</evidence>
<name>A0A8S2MHM9_9BILA</name>
<comment type="similarity">
    <text evidence="2 8">Belongs to the Wnt family.</text>
</comment>
<dbReference type="GO" id="GO:0016055">
    <property type="term" value="P:Wnt signaling pathway"/>
    <property type="evidence" value="ECO:0007669"/>
    <property type="project" value="UniProtKB-KW"/>
</dbReference>
<dbReference type="GO" id="GO:0005576">
    <property type="term" value="C:extracellular region"/>
    <property type="evidence" value="ECO:0007669"/>
    <property type="project" value="InterPro"/>
</dbReference>
<keyword evidence="7" id="KW-1015">Disulfide bond</keyword>
<comment type="function">
    <text evidence="8">Ligand for members of the frizzled family of seven transmembrane receptors.</text>
</comment>
<dbReference type="GO" id="GO:0005102">
    <property type="term" value="F:signaling receptor binding"/>
    <property type="evidence" value="ECO:0007669"/>
    <property type="project" value="InterPro"/>
</dbReference>
<evidence type="ECO:0000256" key="3">
    <source>
        <dbReference type="ARBA" id="ARBA00022473"/>
    </source>
</evidence>
<keyword evidence="4" id="KW-0964">Secreted</keyword>
<proteinExistence type="inferred from homology"/>